<name>A0ABN7SZK4_OIKDI</name>
<evidence type="ECO:0000313" key="7">
    <source>
        <dbReference type="Proteomes" id="UP001158576"/>
    </source>
</evidence>
<dbReference type="Pfam" id="PF12763">
    <property type="entry name" value="EH"/>
    <property type="match status" value="2"/>
</dbReference>
<keyword evidence="1" id="KW-0106">Calcium</keyword>
<dbReference type="PROSITE" id="PS50031">
    <property type="entry name" value="EH"/>
    <property type="match status" value="2"/>
</dbReference>
<reference evidence="6 7" key="1">
    <citation type="submission" date="2021-04" db="EMBL/GenBank/DDBJ databases">
        <authorList>
            <person name="Bliznina A."/>
        </authorList>
    </citation>
    <scope>NUCLEOTIDE SEQUENCE [LARGE SCALE GENOMIC DNA]</scope>
</reference>
<dbReference type="SUPFAM" id="SSF90257">
    <property type="entry name" value="Myosin rod fragments"/>
    <property type="match status" value="1"/>
</dbReference>
<evidence type="ECO:0000259" key="4">
    <source>
        <dbReference type="PROSITE" id="PS50031"/>
    </source>
</evidence>
<feature type="compositionally biased region" description="Pro residues" evidence="3">
    <location>
        <begin position="832"/>
        <end position="850"/>
    </location>
</feature>
<feature type="domain" description="EH" evidence="4">
    <location>
        <begin position="205"/>
        <end position="294"/>
    </location>
</feature>
<feature type="compositionally biased region" description="Polar residues" evidence="3">
    <location>
        <begin position="561"/>
        <end position="570"/>
    </location>
</feature>
<feature type="domain" description="EH" evidence="4">
    <location>
        <begin position="9"/>
        <end position="100"/>
    </location>
</feature>
<organism evidence="6 7">
    <name type="scientific">Oikopleura dioica</name>
    <name type="common">Tunicate</name>
    <dbReference type="NCBI Taxonomy" id="34765"/>
    <lineage>
        <taxon>Eukaryota</taxon>
        <taxon>Metazoa</taxon>
        <taxon>Chordata</taxon>
        <taxon>Tunicata</taxon>
        <taxon>Appendicularia</taxon>
        <taxon>Copelata</taxon>
        <taxon>Oikopleuridae</taxon>
        <taxon>Oikopleura</taxon>
    </lineage>
</organism>
<evidence type="ECO:0000313" key="6">
    <source>
        <dbReference type="EMBL" id="CAG5110762.1"/>
    </source>
</evidence>
<dbReference type="SMART" id="SM00054">
    <property type="entry name" value="EFh"/>
    <property type="match status" value="2"/>
</dbReference>
<sequence>MDWDIPEPERQKYTAIFLQLSDNDQNAKLSGALVRPVLMKSNLDIAKLGKIWGLADIDKDGSLDKDEFIVSMYLVYKSLTDGSDPPEALPAKIIPPSKRPKSAAPPTRPPPPAANYSALSGLTLDDPSGFSAFDAAPKALGAPPAAPAPQETLITPPTPAFSADFSNFGAADPASSQAPATNLLTGSQRPAVPAAEVPYLVPKDKHASYGQIYDQSHDPSTGVISAMAAKDVFIQSGLPNSTLAQVWNLADTNQSGSLSRDQFILAMHLLAAALQGHPLPSSASEAMIRASKGDFSDLDHVGTSTLPQTRSIPQVAPELQGLQNEMSQLQAELDLLERQVEALKGEKDNQSSTMSQLQNEIDQFTTELTQAETSLAVAKNEHSSVEAQRVKLVQEGNELNSKLATERGSLAELEAQLRELSMGPNPAVIERQRLEGLQVQQVQAALERDNQFKLLTEVKAERLRMDKLLADLEEEKAKRDRPKSKSPTPQLSPMTPIDSSHVPVSMSATTLSGMSELRNDILDDPPELGSISPNTTPALTPVSAAFDNLTPQGSGRGKSPTPESTATPESHLSALESIKALNTGGSLQSTGQAKSPSATSSINQKCHSNSPPANQLQSDLAALGTDNSAENNSDPFGASNSGADPFAAAPMPKDDPFAVSADKPTDFDPFGSGNDPFAAPLPIPSTGNSGASRIPVKSATTADPFGSGADPFGANTSNDVDSDPFGDDPFASKPNGVASDDPFATSDRLVQNSQKSSTPQNSRERDETPETDPWGSAFGDSDATFGNFDSSEKKTNQKSKSVSSTMRRRVIPTPEPEEGKTRRESTKRVAPARPPPARPAPARPPPPGGF</sequence>
<evidence type="ECO:0000256" key="2">
    <source>
        <dbReference type="SAM" id="Coils"/>
    </source>
</evidence>
<dbReference type="PROSITE" id="PS50222">
    <property type="entry name" value="EF_HAND_2"/>
    <property type="match status" value="2"/>
</dbReference>
<evidence type="ECO:0000256" key="1">
    <source>
        <dbReference type="ARBA" id="ARBA00022837"/>
    </source>
</evidence>
<keyword evidence="2" id="KW-0175">Coiled coil</keyword>
<feature type="compositionally biased region" description="Polar residues" evidence="3">
    <location>
        <begin position="748"/>
        <end position="761"/>
    </location>
</feature>
<keyword evidence="7" id="KW-1185">Reference proteome</keyword>
<dbReference type="Proteomes" id="UP001158576">
    <property type="component" value="Chromosome 2"/>
</dbReference>
<dbReference type="InterPro" id="IPR011992">
    <property type="entry name" value="EF-hand-dom_pair"/>
</dbReference>
<dbReference type="CDD" id="cd00052">
    <property type="entry name" value="EH"/>
    <property type="match status" value="2"/>
</dbReference>
<dbReference type="PROSITE" id="PS00018">
    <property type="entry name" value="EF_HAND_1"/>
    <property type="match status" value="1"/>
</dbReference>
<accession>A0ABN7SZK4</accession>
<feature type="compositionally biased region" description="Basic and acidic residues" evidence="3">
    <location>
        <begin position="817"/>
        <end position="827"/>
    </location>
</feature>
<feature type="compositionally biased region" description="Polar residues" evidence="3">
    <location>
        <begin position="625"/>
        <end position="642"/>
    </location>
</feature>
<dbReference type="PANTHER" id="PTHR11216">
    <property type="entry name" value="EH DOMAIN"/>
    <property type="match status" value="1"/>
</dbReference>
<dbReference type="Gene3D" id="6.10.140.910">
    <property type="match status" value="1"/>
</dbReference>
<feature type="region of interest" description="Disordered" evidence="3">
    <location>
        <begin position="584"/>
        <end position="850"/>
    </location>
</feature>
<protein>
    <submittedName>
        <fullName evidence="6">Oidioi.mRNA.OKI2018_I69.chr2.g5129.t1.cds</fullName>
    </submittedName>
</protein>
<evidence type="ECO:0000259" key="5">
    <source>
        <dbReference type="PROSITE" id="PS50222"/>
    </source>
</evidence>
<dbReference type="InterPro" id="IPR000261">
    <property type="entry name" value="EH_dom"/>
</dbReference>
<feature type="coiled-coil region" evidence="2">
    <location>
        <begin position="319"/>
        <end position="395"/>
    </location>
</feature>
<dbReference type="SMART" id="SM00027">
    <property type="entry name" value="EH"/>
    <property type="match status" value="2"/>
</dbReference>
<proteinExistence type="predicted"/>
<gene>
    <name evidence="6" type="ORF">OKIOD_LOCUS13894</name>
</gene>
<feature type="region of interest" description="Disordered" evidence="3">
    <location>
        <begin position="85"/>
        <end position="120"/>
    </location>
</feature>
<feature type="domain" description="EF-hand" evidence="5">
    <location>
        <begin position="43"/>
        <end position="78"/>
    </location>
</feature>
<dbReference type="SUPFAM" id="SSF47473">
    <property type="entry name" value="EF-hand"/>
    <property type="match status" value="2"/>
</dbReference>
<feature type="domain" description="EF-hand" evidence="5">
    <location>
        <begin position="238"/>
        <end position="273"/>
    </location>
</feature>
<evidence type="ECO:0000256" key="3">
    <source>
        <dbReference type="SAM" id="MobiDB-lite"/>
    </source>
</evidence>
<feature type="region of interest" description="Disordered" evidence="3">
    <location>
        <begin position="473"/>
        <end position="503"/>
    </location>
</feature>
<feature type="region of interest" description="Disordered" evidence="3">
    <location>
        <begin position="165"/>
        <end position="184"/>
    </location>
</feature>
<dbReference type="InterPro" id="IPR018247">
    <property type="entry name" value="EF_Hand_1_Ca_BS"/>
</dbReference>
<dbReference type="InterPro" id="IPR002048">
    <property type="entry name" value="EF_hand_dom"/>
</dbReference>
<dbReference type="Gene3D" id="1.10.238.10">
    <property type="entry name" value="EF-hand"/>
    <property type="match status" value="2"/>
</dbReference>
<feature type="compositionally biased region" description="Polar residues" evidence="3">
    <location>
        <begin position="584"/>
        <end position="618"/>
    </location>
</feature>
<feature type="compositionally biased region" description="Polar residues" evidence="3">
    <location>
        <begin position="174"/>
        <end position="184"/>
    </location>
</feature>
<dbReference type="EMBL" id="OU015567">
    <property type="protein sequence ID" value="CAG5110762.1"/>
    <property type="molecule type" value="Genomic_DNA"/>
</dbReference>
<feature type="region of interest" description="Disordered" evidence="3">
    <location>
        <begin position="518"/>
        <end position="571"/>
    </location>
</feature>